<sequence length="194" mass="22784">MASQSMGGSRLRSNNCVANDHLQLYGRSNTYEDDLAYVRYRARLANETKWIEDYLARDITQAEWRRVKDIASVQALKIARVSGGVKAQAALAGFRDHIWSIQFDFNHYKDFDGVYFEIWKRVAKRKMNFREALLEVYREDMFPVRKISIKYELDNMFPSQEEVTDINEYRFDYQKRGGEDTDCRSFGAMLIQAA</sequence>
<proteinExistence type="predicted"/>
<keyword evidence="2" id="KW-1185">Reference proteome</keyword>
<dbReference type="PANTHER" id="PTHR34480:SF11">
    <property type="entry name" value="OS05G0173500 PROTEIN"/>
    <property type="match status" value="1"/>
</dbReference>
<dbReference type="Gramene" id="BGIOSGA019982-TA">
    <property type="protein sequence ID" value="BGIOSGA019982-PA"/>
    <property type="gene ID" value="BGIOSGA019982"/>
</dbReference>
<dbReference type="Proteomes" id="UP000007015">
    <property type="component" value="Chromosome 5"/>
</dbReference>
<dbReference type="PANTHER" id="PTHR34480">
    <property type="entry name" value="OS01G0967800 PROTEIN-RELATED"/>
    <property type="match status" value="1"/>
</dbReference>
<reference evidence="1 2" key="1">
    <citation type="journal article" date="2005" name="PLoS Biol.">
        <title>The genomes of Oryza sativa: a history of duplications.</title>
        <authorList>
            <person name="Yu J."/>
            <person name="Wang J."/>
            <person name="Lin W."/>
            <person name="Li S."/>
            <person name="Li H."/>
            <person name="Zhou J."/>
            <person name="Ni P."/>
            <person name="Dong W."/>
            <person name="Hu S."/>
            <person name="Zeng C."/>
            <person name="Zhang J."/>
            <person name="Zhang Y."/>
            <person name="Li R."/>
            <person name="Xu Z."/>
            <person name="Li S."/>
            <person name="Li X."/>
            <person name="Zheng H."/>
            <person name="Cong L."/>
            <person name="Lin L."/>
            <person name="Yin J."/>
            <person name="Geng J."/>
            <person name="Li G."/>
            <person name="Shi J."/>
            <person name="Liu J."/>
            <person name="Lv H."/>
            <person name="Li J."/>
            <person name="Wang J."/>
            <person name="Deng Y."/>
            <person name="Ran L."/>
            <person name="Shi X."/>
            <person name="Wang X."/>
            <person name="Wu Q."/>
            <person name="Li C."/>
            <person name="Ren X."/>
            <person name="Wang J."/>
            <person name="Wang X."/>
            <person name="Li D."/>
            <person name="Liu D."/>
            <person name="Zhang X."/>
            <person name="Ji Z."/>
            <person name="Zhao W."/>
            <person name="Sun Y."/>
            <person name="Zhang Z."/>
            <person name="Bao J."/>
            <person name="Han Y."/>
            <person name="Dong L."/>
            <person name="Ji J."/>
            <person name="Chen P."/>
            <person name="Wu S."/>
            <person name="Liu J."/>
            <person name="Xiao Y."/>
            <person name="Bu D."/>
            <person name="Tan J."/>
            <person name="Yang L."/>
            <person name="Ye C."/>
            <person name="Zhang J."/>
            <person name="Xu J."/>
            <person name="Zhou Y."/>
            <person name="Yu Y."/>
            <person name="Zhang B."/>
            <person name="Zhuang S."/>
            <person name="Wei H."/>
            <person name="Liu B."/>
            <person name="Lei M."/>
            <person name="Yu H."/>
            <person name="Li Y."/>
            <person name="Xu H."/>
            <person name="Wei S."/>
            <person name="He X."/>
            <person name="Fang L."/>
            <person name="Zhang Z."/>
            <person name="Zhang Y."/>
            <person name="Huang X."/>
            <person name="Su Z."/>
            <person name="Tong W."/>
            <person name="Li J."/>
            <person name="Tong Z."/>
            <person name="Li S."/>
            <person name="Ye J."/>
            <person name="Wang L."/>
            <person name="Fang L."/>
            <person name="Lei T."/>
            <person name="Chen C."/>
            <person name="Chen H."/>
            <person name="Xu Z."/>
            <person name="Li H."/>
            <person name="Huang H."/>
            <person name="Zhang F."/>
            <person name="Xu H."/>
            <person name="Li N."/>
            <person name="Zhao C."/>
            <person name="Li S."/>
            <person name="Dong L."/>
            <person name="Huang Y."/>
            <person name="Li L."/>
            <person name="Xi Y."/>
            <person name="Qi Q."/>
            <person name="Li W."/>
            <person name="Zhang B."/>
            <person name="Hu W."/>
            <person name="Zhang Y."/>
            <person name="Tian X."/>
            <person name="Jiao Y."/>
            <person name="Liang X."/>
            <person name="Jin J."/>
            <person name="Gao L."/>
            <person name="Zheng W."/>
            <person name="Hao B."/>
            <person name="Liu S."/>
            <person name="Wang W."/>
            <person name="Yuan L."/>
            <person name="Cao M."/>
            <person name="McDermott J."/>
            <person name="Samudrala R."/>
            <person name="Wang J."/>
            <person name="Wong G.K."/>
            <person name="Yang H."/>
        </authorList>
    </citation>
    <scope>NUCLEOTIDE SEQUENCE [LARGE SCALE GENOMIC DNA]</scope>
    <source>
        <strain evidence="2">cv. 93-11</strain>
    </source>
</reference>
<dbReference type="AlphaFoldDB" id="A2Y5E7"/>
<name>A2Y5E7_ORYSI</name>
<protein>
    <submittedName>
        <fullName evidence="1">Uncharacterized protein</fullName>
    </submittedName>
</protein>
<organism evidence="1 2">
    <name type="scientific">Oryza sativa subsp. indica</name>
    <name type="common">Rice</name>
    <dbReference type="NCBI Taxonomy" id="39946"/>
    <lineage>
        <taxon>Eukaryota</taxon>
        <taxon>Viridiplantae</taxon>
        <taxon>Streptophyta</taxon>
        <taxon>Embryophyta</taxon>
        <taxon>Tracheophyta</taxon>
        <taxon>Spermatophyta</taxon>
        <taxon>Magnoliopsida</taxon>
        <taxon>Liliopsida</taxon>
        <taxon>Poales</taxon>
        <taxon>Poaceae</taxon>
        <taxon>BOP clade</taxon>
        <taxon>Oryzoideae</taxon>
        <taxon>Oryzeae</taxon>
        <taxon>Oryzinae</taxon>
        <taxon>Oryza</taxon>
        <taxon>Oryza sativa</taxon>
    </lineage>
</organism>
<evidence type="ECO:0000313" key="2">
    <source>
        <dbReference type="Proteomes" id="UP000007015"/>
    </source>
</evidence>
<evidence type="ECO:0000313" key="1">
    <source>
        <dbReference type="EMBL" id="EAY98307.1"/>
    </source>
</evidence>
<dbReference type="HOGENOM" id="CLU_1404538_0_0_1"/>
<dbReference type="EMBL" id="CM000130">
    <property type="protein sequence ID" value="EAY98307.1"/>
    <property type="molecule type" value="Genomic_DNA"/>
</dbReference>
<accession>A2Y5E7</accession>
<gene>
    <name evidence="1" type="ORF">OsI_20215</name>
</gene>